<keyword evidence="1" id="KW-1133">Transmembrane helix</keyword>
<dbReference type="Pfam" id="PF02592">
    <property type="entry name" value="Vut_1"/>
    <property type="match status" value="1"/>
</dbReference>
<protein>
    <recommendedName>
        <fullName evidence="4">Vitamin uptake transporter</fullName>
    </recommendedName>
</protein>
<sequence length="170" mass="17895">MAPRVHAVVLAAAYMATIPAANLAIAHIGMLPVGFGLMAPAGVYMAALALVLRDLLQEVAGWRWSLWAVLAGTVLSVAVSPTLALASGAAFLFSELADLAVYTPLRRRGLVVAMAGSNAVGLVIDSALFLWLAFGSLDFFTGQVLGKTWMTLAAIALLLLIRRTRPQVHT</sequence>
<feature type="transmembrane region" description="Helical" evidence="1">
    <location>
        <begin position="140"/>
        <end position="161"/>
    </location>
</feature>
<keyword evidence="1" id="KW-0472">Membrane</keyword>
<dbReference type="OrthoDB" id="9155154at2"/>
<dbReference type="AlphaFoldDB" id="A0A2T0PS84"/>
<evidence type="ECO:0008006" key="4">
    <source>
        <dbReference type="Google" id="ProtNLM"/>
    </source>
</evidence>
<comment type="caution">
    <text evidence="2">The sequence shown here is derived from an EMBL/GenBank/DDBJ whole genome shotgun (WGS) entry which is preliminary data.</text>
</comment>
<evidence type="ECO:0000313" key="3">
    <source>
        <dbReference type="Proteomes" id="UP000237846"/>
    </source>
</evidence>
<gene>
    <name evidence="2" type="ORF">CLV72_11445</name>
</gene>
<reference evidence="2 3" key="1">
    <citation type="submission" date="2018-03" db="EMBL/GenBank/DDBJ databases">
        <title>Genomic Encyclopedia of Archaeal and Bacterial Type Strains, Phase II (KMG-II): from individual species to whole genera.</title>
        <authorList>
            <person name="Goeker M."/>
        </authorList>
    </citation>
    <scope>NUCLEOTIDE SEQUENCE [LARGE SCALE GENOMIC DNA]</scope>
    <source>
        <strain evidence="2 3">DSM 45601</strain>
    </source>
</reference>
<organism evidence="2 3">
    <name type="scientific">Allonocardiopsis opalescens</name>
    <dbReference type="NCBI Taxonomy" id="1144618"/>
    <lineage>
        <taxon>Bacteria</taxon>
        <taxon>Bacillati</taxon>
        <taxon>Actinomycetota</taxon>
        <taxon>Actinomycetes</taxon>
        <taxon>Streptosporangiales</taxon>
        <taxon>Allonocardiopsis</taxon>
    </lineage>
</organism>
<dbReference type="InterPro" id="IPR003744">
    <property type="entry name" value="YhhQ"/>
</dbReference>
<accession>A0A2T0PS84</accession>
<dbReference type="EMBL" id="PVZC01000014">
    <property type="protein sequence ID" value="PRX91763.1"/>
    <property type="molecule type" value="Genomic_DNA"/>
</dbReference>
<evidence type="ECO:0000256" key="1">
    <source>
        <dbReference type="SAM" id="Phobius"/>
    </source>
</evidence>
<keyword evidence="1" id="KW-0812">Transmembrane</keyword>
<dbReference type="RefSeq" id="WP_106253709.1">
    <property type="nucleotide sequence ID" value="NZ_PVZC01000014.1"/>
</dbReference>
<feature type="transmembrane region" description="Helical" evidence="1">
    <location>
        <begin position="6"/>
        <end position="26"/>
    </location>
</feature>
<dbReference type="Proteomes" id="UP000237846">
    <property type="component" value="Unassembled WGS sequence"/>
</dbReference>
<proteinExistence type="predicted"/>
<keyword evidence="3" id="KW-1185">Reference proteome</keyword>
<evidence type="ECO:0000313" key="2">
    <source>
        <dbReference type="EMBL" id="PRX91763.1"/>
    </source>
</evidence>
<name>A0A2T0PS84_9ACTN</name>
<feature type="transmembrane region" description="Helical" evidence="1">
    <location>
        <begin position="33"/>
        <end position="52"/>
    </location>
</feature>
<feature type="transmembrane region" description="Helical" evidence="1">
    <location>
        <begin position="64"/>
        <end position="97"/>
    </location>
</feature>